<feature type="transmembrane region" description="Helical" evidence="11">
    <location>
        <begin position="211"/>
        <end position="233"/>
    </location>
</feature>
<feature type="transmembrane region" description="Helical" evidence="11">
    <location>
        <begin position="686"/>
        <end position="704"/>
    </location>
</feature>
<feature type="transmembrane region" description="Helical" evidence="11">
    <location>
        <begin position="947"/>
        <end position="966"/>
    </location>
</feature>
<sequence>MMKISIRTAAAILLLTFLWPAVIGHAANNLLKNASFEQVTSGLPDEWSHSAWLQEDHITIYAVDDTEAHTGKQSVMLDNVEANHSRWTQDVAVKANSVYKFSAYVKTERIGADAAGAILYVDGVAVTYPEVRDTKGKWEYVYFYGKTGKGQTKITFGASLGGYGSINTGKAYFDDVGVEKVSKAPAGAEVFSLSASEQGDSPEAAASGGSVLSVLGFAMLFSMFFVIIYNKLLRDRSWLDRKLHLHQVLPAAVFASALALRLWVAVANKGYANDIALFMAWADHAVSGGLSGFYNSGMFVDYPPGYIYVLYVLGAVKSAFALEGSSAAAMLLFKLPAIAADLASACLIYQMAKKKAGFSLSLGLALLYAFNPAVIVDSAAWGQVDSIFALVLVLSIRNISENKIERASIWFALAALIKPQAFIFMPVLLLWFVYRRAWKLIPVSAFYGFTTFILLALPFFWGHGGLSALISLYKGTLASYPYSTLNAFNLYALSDVNWKPITDKWLLFTFETWGSIFILAAIALAVYFALRKRGGNESGRSYFVAMILIAVVFIGVTKMHERYLFPVLLLAIMVFVQSLDRRMLFIYFGFSITSFINIAYVLDYSKVSTNVPFNGIVLLCSAANIGLLLYLLYTGYDSYIRARVKPIVPIDEQQKKQSDHVALAEFTVDSASRLRQDAYRLHRKDWIWMGAITLVYAVVALYQLGDMKGPETAWQPASAGQSFYVDLGEVKQLDRINSFGGVGTGKYKYEFSQTGADWDHVMEVDSSHTAVFTWNSQLSDLQARYVKLTVTQTGFSMHELAIYEQGNKTPLPIVGINEEQAKDAKRGSVQLLFDEQQLAAYDATFMKGSYFDEIYHARTAYEHLEHIVAYENTHPPLGKIFIALGIKWFGLNPFGWRIAGTLFGIAMLPLMYLFARRLFNSSIYAALAAALFAVDFMHFTQTRIATIDVYGVFFIMLMFFFMHNYYSLSFYRVKLGVTLVPLFLAGLFFGIGVASKWIVLYGGAGLAVMLGLSLFERYKQYAAAKHVLQRGSTQEQEHHFNKETLQHIVNVFPRYTWITLTVCLVFYIAVPLLIYGLSYIPVLTVMDDGYTIKSFIDYQKHMFSYHSNLVSTHPFSSSWWEWPFMKRPVWYYSGDNLPAGLKSTIVAMGNPLIWWAGIFAMLATIWLSIRRGNKAVYTIWIAFLAQYVPWMLVTRLTFLYHYFAMVPFIILSLVYMFKVIEEKRPSYRLWRNLFLAAAILLFFMFYPALSGMTVQGWYVEHVLRWFPGWLF</sequence>
<keyword evidence="6 11" id="KW-0812">Transmembrane</keyword>
<gene>
    <name evidence="13" type="ORF">DFP97_11381</name>
</gene>
<comment type="similarity">
    <text evidence="3">Belongs to the glycosyltransferase 39 family.</text>
</comment>
<dbReference type="InterPro" id="IPR008979">
    <property type="entry name" value="Galactose-bd-like_sf"/>
</dbReference>
<dbReference type="Proteomes" id="UP000252415">
    <property type="component" value="Unassembled WGS sequence"/>
</dbReference>
<evidence type="ECO:0000256" key="5">
    <source>
        <dbReference type="ARBA" id="ARBA00022679"/>
    </source>
</evidence>
<feature type="transmembrane region" description="Helical" evidence="11">
    <location>
        <begin position="922"/>
        <end position="941"/>
    </location>
</feature>
<evidence type="ECO:0000256" key="7">
    <source>
        <dbReference type="ARBA" id="ARBA00022989"/>
    </source>
</evidence>
<dbReference type="PANTHER" id="PTHR10050">
    <property type="entry name" value="DOLICHYL-PHOSPHATE-MANNOSE--PROTEIN MANNOSYLTRANSFERASE"/>
    <property type="match status" value="1"/>
</dbReference>
<dbReference type="OrthoDB" id="9776737at2"/>
<comment type="pathway">
    <text evidence="2">Protein modification; protein glycosylation.</text>
</comment>
<dbReference type="GO" id="GO:0000030">
    <property type="term" value="F:mannosyltransferase activity"/>
    <property type="evidence" value="ECO:0007669"/>
    <property type="project" value="InterPro"/>
</dbReference>
<evidence type="ECO:0000256" key="11">
    <source>
        <dbReference type="SAM" id="Phobius"/>
    </source>
</evidence>
<feature type="transmembrane region" description="Helical" evidence="11">
    <location>
        <begin position="505"/>
        <end position="529"/>
    </location>
</feature>
<dbReference type="InterPro" id="IPR003342">
    <property type="entry name" value="ArnT-like_N"/>
</dbReference>
<feature type="transmembrane region" description="Helical" evidence="11">
    <location>
        <begin position="997"/>
        <end position="1015"/>
    </location>
</feature>
<feature type="transmembrane region" description="Helical" evidence="11">
    <location>
        <begin position="1055"/>
        <end position="1077"/>
    </location>
</feature>
<dbReference type="Gene3D" id="2.60.120.260">
    <property type="entry name" value="Galactose-binding domain-like"/>
    <property type="match status" value="2"/>
</dbReference>
<feature type="transmembrane region" description="Helical" evidence="11">
    <location>
        <begin position="614"/>
        <end position="633"/>
    </location>
</feature>
<feature type="transmembrane region" description="Helical" evidence="11">
    <location>
        <begin position="472"/>
        <end position="493"/>
    </location>
</feature>
<comment type="caution">
    <text evidence="13">The sequence shown here is derived from an EMBL/GenBank/DDBJ whole genome shotgun (WGS) entry which is preliminary data.</text>
</comment>
<feature type="transmembrane region" description="Helical" evidence="11">
    <location>
        <begin position="245"/>
        <end position="263"/>
    </location>
</feature>
<dbReference type="Pfam" id="PF02366">
    <property type="entry name" value="PMT"/>
    <property type="match status" value="1"/>
</dbReference>
<feature type="transmembrane region" description="Helical" evidence="11">
    <location>
        <begin position="275"/>
        <end position="294"/>
    </location>
</feature>
<dbReference type="SUPFAM" id="SSF49785">
    <property type="entry name" value="Galactose-binding domain-like"/>
    <property type="match status" value="1"/>
</dbReference>
<dbReference type="Pfam" id="PF00754">
    <property type="entry name" value="F5_F8_type_C"/>
    <property type="match status" value="1"/>
</dbReference>
<keyword evidence="14" id="KW-1185">Reference proteome</keyword>
<evidence type="ECO:0000256" key="9">
    <source>
        <dbReference type="ARBA" id="ARBA00093617"/>
    </source>
</evidence>
<evidence type="ECO:0000256" key="1">
    <source>
        <dbReference type="ARBA" id="ARBA00004127"/>
    </source>
</evidence>
<evidence type="ECO:0000256" key="3">
    <source>
        <dbReference type="ARBA" id="ARBA00007222"/>
    </source>
</evidence>
<keyword evidence="8 11" id="KW-0472">Membrane</keyword>
<feature type="transmembrane region" description="Helical" evidence="11">
    <location>
        <begin position="1229"/>
        <end position="1249"/>
    </location>
</feature>
<feature type="transmembrane region" description="Helical" evidence="11">
    <location>
        <begin position="356"/>
        <end position="374"/>
    </location>
</feature>
<dbReference type="AlphaFoldDB" id="A0A368VNV9"/>
<reference evidence="13 14" key="1">
    <citation type="submission" date="2018-07" db="EMBL/GenBank/DDBJ databases">
        <title>Genomic Encyclopedia of Type Strains, Phase III (KMG-III): the genomes of soil and plant-associated and newly described type strains.</title>
        <authorList>
            <person name="Whitman W."/>
        </authorList>
    </citation>
    <scope>NUCLEOTIDE SEQUENCE [LARGE SCALE GENOMIC DNA]</scope>
    <source>
        <strain evidence="13 14">CECT 7506</strain>
    </source>
</reference>
<feature type="transmembrane region" description="Helical" evidence="11">
    <location>
        <begin position="1152"/>
        <end position="1169"/>
    </location>
</feature>
<organism evidence="13 14">
    <name type="scientific">Paenibacillus prosopidis</name>
    <dbReference type="NCBI Taxonomy" id="630520"/>
    <lineage>
        <taxon>Bacteria</taxon>
        <taxon>Bacillati</taxon>
        <taxon>Bacillota</taxon>
        <taxon>Bacilli</taxon>
        <taxon>Bacillales</taxon>
        <taxon>Paenibacillaceae</taxon>
        <taxon>Paenibacillus</taxon>
    </lineage>
</organism>
<feature type="transmembrane region" description="Helical" evidence="11">
    <location>
        <begin position="563"/>
        <end position="579"/>
    </location>
</feature>
<feature type="transmembrane region" description="Helical" evidence="11">
    <location>
        <begin position="380"/>
        <end position="397"/>
    </location>
</feature>
<dbReference type="GO" id="GO:0012505">
    <property type="term" value="C:endomembrane system"/>
    <property type="evidence" value="ECO:0007669"/>
    <property type="project" value="UniProtKB-SubCell"/>
</dbReference>
<evidence type="ECO:0000256" key="10">
    <source>
        <dbReference type="ARBA" id="ARBA00093644"/>
    </source>
</evidence>
<dbReference type="Pfam" id="PF16192">
    <property type="entry name" value="PMT_4TMC"/>
    <property type="match status" value="1"/>
</dbReference>
<feature type="transmembrane region" description="Helical" evidence="11">
    <location>
        <begin position="440"/>
        <end position="460"/>
    </location>
</feature>
<evidence type="ECO:0000256" key="4">
    <source>
        <dbReference type="ARBA" id="ARBA00022676"/>
    </source>
</evidence>
<feature type="transmembrane region" description="Helical" evidence="11">
    <location>
        <begin position="1176"/>
        <end position="1193"/>
    </location>
</feature>
<keyword evidence="5 13" id="KW-0808">Transferase</keyword>
<keyword evidence="4 13" id="KW-0328">Glycosyltransferase</keyword>
<evidence type="ECO:0000256" key="2">
    <source>
        <dbReference type="ARBA" id="ARBA00004922"/>
    </source>
</evidence>
<comment type="subcellular location">
    <subcellularLocation>
        <location evidence="1">Endomembrane system</location>
        <topology evidence="1">Multi-pass membrane protein</topology>
    </subcellularLocation>
</comment>
<evidence type="ECO:0000313" key="13">
    <source>
        <dbReference type="EMBL" id="RCW43409.1"/>
    </source>
</evidence>
<name>A0A368VNV9_9BACL</name>
<feature type="transmembrane region" description="Helical" evidence="11">
    <location>
        <begin position="584"/>
        <end position="602"/>
    </location>
</feature>
<dbReference type="PROSITE" id="PS50022">
    <property type="entry name" value="FA58C_3"/>
    <property type="match status" value="1"/>
</dbReference>
<feature type="transmembrane region" description="Helical" evidence="11">
    <location>
        <begin position="306"/>
        <end position="322"/>
    </location>
</feature>
<evidence type="ECO:0000256" key="6">
    <source>
        <dbReference type="ARBA" id="ARBA00022692"/>
    </source>
</evidence>
<accession>A0A368VNV9</accession>
<dbReference type="GO" id="GO:0016020">
    <property type="term" value="C:membrane"/>
    <property type="evidence" value="ECO:0007669"/>
    <property type="project" value="InterPro"/>
</dbReference>
<dbReference type="UniPathway" id="UPA00378"/>
<dbReference type="GO" id="GO:0006493">
    <property type="term" value="P:protein O-linked glycosylation"/>
    <property type="evidence" value="ECO:0007669"/>
    <property type="project" value="InterPro"/>
</dbReference>
<protein>
    <recommendedName>
        <fullName evidence="9">Polyprenol-phosphate-mannose--protein mannosyltransferase</fullName>
    </recommendedName>
    <alternativeName>
        <fullName evidence="10">Protein O-mannosyltransferase</fullName>
    </alternativeName>
</protein>
<evidence type="ECO:0000259" key="12">
    <source>
        <dbReference type="PROSITE" id="PS50022"/>
    </source>
</evidence>
<feature type="transmembrane region" description="Helical" evidence="11">
    <location>
        <begin position="1199"/>
        <end position="1217"/>
    </location>
</feature>
<feature type="domain" description="F5/8 type C" evidence="12">
    <location>
        <begin position="712"/>
        <end position="807"/>
    </location>
</feature>
<feature type="transmembrane region" description="Helical" evidence="11">
    <location>
        <begin position="894"/>
        <end position="915"/>
    </location>
</feature>
<feature type="transmembrane region" description="Helical" evidence="11">
    <location>
        <begin position="328"/>
        <end position="349"/>
    </location>
</feature>
<feature type="transmembrane region" description="Helical" evidence="11">
    <location>
        <begin position="973"/>
        <end position="991"/>
    </location>
</feature>
<proteinExistence type="inferred from homology"/>
<dbReference type="InterPro" id="IPR000421">
    <property type="entry name" value="FA58C"/>
</dbReference>
<dbReference type="InterPro" id="IPR032421">
    <property type="entry name" value="PMT_4TMC"/>
</dbReference>
<keyword evidence="7 11" id="KW-1133">Transmembrane helix</keyword>
<feature type="transmembrane region" description="Helical" evidence="11">
    <location>
        <begin position="409"/>
        <end position="434"/>
    </location>
</feature>
<dbReference type="RefSeq" id="WP_114381999.1">
    <property type="nucleotide sequence ID" value="NZ_QPJD01000013.1"/>
</dbReference>
<dbReference type="InterPro" id="IPR027005">
    <property type="entry name" value="PMT-like"/>
</dbReference>
<evidence type="ECO:0000256" key="8">
    <source>
        <dbReference type="ARBA" id="ARBA00023136"/>
    </source>
</evidence>
<dbReference type="EMBL" id="QPJD01000013">
    <property type="protein sequence ID" value="RCW43409.1"/>
    <property type="molecule type" value="Genomic_DNA"/>
</dbReference>
<evidence type="ECO:0000313" key="14">
    <source>
        <dbReference type="Proteomes" id="UP000252415"/>
    </source>
</evidence>
<feature type="transmembrane region" description="Helical" evidence="11">
    <location>
        <begin position="541"/>
        <end position="557"/>
    </location>
</feature>